<reference evidence="3" key="1">
    <citation type="journal article" date="2015" name="PLoS Genet.">
        <title>Genome Sequence and Transcriptome Analyses of Chrysochromulina tobin: Metabolic Tools for Enhanced Algal Fitness in the Prominent Order Prymnesiales (Haptophyceae).</title>
        <authorList>
            <person name="Hovde B.T."/>
            <person name="Deodato C.R."/>
            <person name="Hunsperger H.M."/>
            <person name="Ryken S.A."/>
            <person name="Yost W."/>
            <person name="Jha R.K."/>
            <person name="Patterson J."/>
            <person name="Monnat R.J. Jr."/>
            <person name="Barlow S.B."/>
            <person name="Starkenburg S.R."/>
            <person name="Cattolico R.A."/>
        </authorList>
    </citation>
    <scope>NUCLEOTIDE SEQUENCE</scope>
    <source>
        <strain evidence="3">CCMP291</strain>
    </source>
</reference>
<name>A0A0M0J4N2_9EUKA</name>
<proteinExistence type="predicted"/>
<dbReference type="Pfam" id="PF06108">
    <property type="entry name" value="DUF952"/>
    <property type="match status" value="1"/>
</dbReference>
<protein>
    <submittedName>
        <fullName evidence="2">Uncharacterized protein</fullName>
    </submittedName>
</protein>
<organism evidence="2 3">
    <name type="scientific">Chrysochromulina tobinii</name>
    <dbReference type="NCBI Taxonomy" id="1460289"/>
    <lineage>
        <taxon>Eukaryota</taxon>
        <taxon>Haptista</taxon>
        <taxon>Haptophyta</taxon>
        <taxon>Prymnesiophyceae</taxon>
        <taxon>Prymnesiales</taxon>
        <taxon>Chrysochromulinaceae</taxon>
        <taxon>Chrysochromulina</taxon>
    </lineage>
</organism>
<accession>A0A0M0J4N2</accession>
<dbReference type="EMBL" id="JWZX01003351">
    <property type="protein sequence ID" value="KOO21569.1"/>
    <property type="molecule type" value="Genomic_DNA"/>
</dbReference>
<dbReference type="Gene3D" id="3.20.170.20">
    <property type="entry name" value="Protein of unknown function DUF952"/>
    <property type="match status" value="1"/>
</dbReference>
<keyword evidence="3" id="KW-1185">Reference proteome</keyword>
<evidence type="ECO:0000313" key="3">
    <source>
        <dbReference type="Proteomes" id="UP000037460"/>
    </source>
</evidence>
<sequence length="174" mass="19023">MSVDQVSQEVLYALCDTADVPADAWKNRLTFVDVYKGKGTKNFITLLTGDQLAKAAATSFAGKTDTMLLSFKVESMREEADLKIKYEAAESEAGGSGEYVHVYGGFIPYACLYAMPKVLVLDESVGPNLGKHMLPPLGMGGGGLEKETVYDDDSDLSENDDLERFDQHTYDLDD</sequence>
<feature type="compositionally biased region" description="Basic and acidic residues" evidence="1">
    <location>
        <begin position="162"/>
        <end position="174"/>
    </location>
</feature>
<dbReference type="AlphaFoldDB" id="A0A0M0J4N2"/>
<evidence type="ECO:0000313" key="2">
    <source>
        <dbReference type="EMBL" id="KOO21569.1"/>
    </source>
</evidence>
<gene>
    <name evidence="2" type="ORF">Ctob_001648</name>
</gene>
<dbReference type="InterPro" id="IPR009297">
    <property type="entry name" value="DUF952"/>
</dbReference>
<evidence type="ECO:0000256" key="1">
    <source>
        <dbReference type="SAM" id="MobiDB-lite"/>
    </source>
</evidence>
<feature type="region of interest" description="Disordered" evidence="1">
    <location>
        <begin position="144"/>
        <end position="174"/>
    </location>
</feature>
<dbReference type="Proteomes" id="UP000037460">
    <property type="component" value="Unassembled WGS sequence"/>
</dbReference>
<feature type="compositionally biased region" description="Acidic residues" evidence="1">
    <location>
        <begin position="150"/>
        <end position="161"/>
    </location>
</feature>
<comment type="caution">
    <text evidence="2">The sequence shown here is derived from an EMBL/GenBank/DDBJ whole genome shotgun (WGS) entry which is preliminary data.</text>
</comment>